<keyword evidence="3" id="KW-0378">Hydrolase</keyword>
<dbReference type="PRINTS" id="PR01764">
    <property type="entry name" value="MAPKPHPHTASE"/>
</dbReference>
<dbReference type="SUPFAM" id="SSF52799">
    <property type="entry name" value="(Phosphotyrosine protein) phosphatases II"/>
    <property type="match status" value="1"/>
</dbReference>
<evidence type="ECO:0000256" key="2">
    <source>
        <dbReference type="ARBA" id="ARBA00013064"/>
    </source>
</evidence>
<dbReference type="Pfam" id="PF00581">
    <property type="entry name" value="Rhodanese"/>
    <property type="match status" value="1"/>
</dbReference>
<dbReference type="EC" id="3.1.3.48" evidence="2"/>
<reference evidence="10" key="1">
    <citation type="submission" date="2013-02" db="EMBL/GenBank/DDBJ databases">
        <authorList>
            <person name="Hughes D."/>
        </authorList>
    </citation>
    <scope>NUCLEOTIDE SEQUENCE</scope>
    <source>
        <strain>Durham</strain>
        <strain evidence="10">NC isolate 2 -- Noor lab</strain>
    </source>
</reference>
<dbReference type="InterPro" id="IPR008343">
    <property type="entry name" value="MKP"/>
</dbReference>
<evidence type="ECO:0000313" key="9">
    <source>
        <dbReference type="EnsemblMetazoa" id="MESCA005765-PA"/>
    </source>
</evidence>
<dbReference type="STRING" id="36166.T1GQ64"/>
<dbReference type="SUPFAM" id="SSF52821">
    <property type="entry name" value="Rhodanese/Cell cycle control phosphatase"/>
    <property type="match status" value="1"/>
</dbReference>
<dbReference type="Proteomes" id="UP000015102">
    <property type="component" value="Unassembled WGS sequence"/>
</dbReference>
<dbReference type="Pfam" id="PF00782">
    <property type="entry name" value="DSPc"/>
    <property type="match status" value="1"/>
</dbReference>
<dbReference type="SMART" id="SM00195">
    <property type="entry name" value="DSPc"/>
    <property type="match status" value="1"/>
</dbReference>
<dbReference type="PANTHER" id="PTHR10159">
    <property type="entry name" value="DUAL SPECIFICITY PROTEIN PHOSPHATASE"/>
    <property type="match status" value="1"/>
</dbReference>
<dbReference type="GO" id="GO:0033550">
    <property type="term" value="F:MAP kinase tyrosine phosphatase activity"/>
    <property type="evidence" value="ECO:0007669"/>
    <property type="project" value="TreeGrafter"/>
</dbReference>
<dbReference type="OMA" id="GNDQRCI"/>
<dbReference type="GO" id="GO:0005829">
    <property type="term" value="C:cytosol"/>
    <property type="evidence" value="ECO:0007669"/>
    <property type="project" value="TreeGrafter"/>
</dbReference>
<dbReference type="PROSITE" id="PS50054">
    <property type="entry name" value="TYR_PHOSPHATASE_DUAL"/>
    <property type="match status" value="1"/>
</dbReference>
<keyword evidence="4" id="KW-0904">Protein phosphatase</keyword>
<dbReference type="InterPro" id="IPR036873">
    <property type="entry name" value="Rhodanese-like_dom_sf"/>
</dbReference>
<evidence type="ECO:0000256" key="1">
    <source>
        <dbReference type="ARBA" id="ARBA00008601"/>
    </source>
</evidence>
<dbReference type="GO" id="GO:0017017">
    <property type="term" value="F:MAP kinase tyrosine/serine/threonine phosphatase activity"/>
    <property type="evidence" value="ECO:0007669"/>
    <property type="project" value="InterPro"/>
</dbReference>
<feature type="domain" description="Tyrosine-protein phosphatase" evidence="6">
    <location>
        <begin position="207"/>
        <end position="365"/>
    </location>
</feature>
<dbReference type="Gene3D" id="3.90.190.10">
    <property type="entry name" value="Protein tyrosine phosphatase superfamily"/>
    <property type="match status" value="1"/>
</dbReference>
<organism evidence="9 10">
    <name type="scientific">Megaselia scalaris</name>
    <name type="common">Humpbacked fly</name>
    <name type="synonym">Phora scalaris</name>
    <dbReference type="NCBI Taxonomy" id="36166"/>
    <lineage>
        <taxon>Eukaryota</taxon>
        <taxon>Metazoa</taxon>
        <taxon>Ecdysozoa</taxon>
        <taxon>Arthropoda</taxon>
        <taxon>Hexapoda</taxon>
        <taxon>Insecta</taxon>
        <taxon>Pterygota</taxon>
        <taxon>Neoptera</taxon>
        <taxon>Endopterygota</taxon>
        <taxon>Diptera</taxon>
        <taxon>Brachycera</taxon>
        <taxon>Muscomorpha</taxon>
        <taxon>Platypezoidea</taxon>
        <taxon>Phoridae</taxon>
        <taxon>Megaseliini</taxon>
        <taxon>Megaselia</taxon>
    </lineage>
</organism>
<dbReference type="InterPro" id="IPR020422">
    <property type="entry name" value="TYR_PHOSPHATASE_DUAL_dom"/>
</dbReference>
<dbReference type="PROSITE" id="PS50206">
    <property type="entry name" value="RHODANESE_3"/>
    <property type="match status" value="1"/>
</dbReference>
<dbReference type="CDD" id="cd01446">
    <property type="entry name" value="DSP_MapKP"/>
    <property type="match status" value="1"/>
</dbReference>
<dbReference type="InterPro" id="IPR000387">
    <property type="entry name" value="Tyr_Pase_dom"/>
</dbReference>
<evidence type="ECO:0000256" key="5">
    <source>
        <dbReference type="SAM" id="MobiDB-lite"/>
    </source>
</evidence>
<dbReference type="EnsemblMetazoa" id="MESCA005765-RA">
    <property type="protein sequence ID" value="MESCA005765-PA"/>
    <property type="gene ID" value="MESCA005765"/>
</dbReference>
<dbReference type="EMBL" id="CAQQ02189220">
    <property type="status" value="NOT_ANNOTATED_CDS"/>
    <property type="molecule type" value="Genomic_DNA"/>
</dbReference>
<reference evidence="9" key="2">
    <citation type="submission" date="2015-06" db="UniProtKB">
        <authorList>
            <consortium name="EnsemblMetazoa"/>
        </authorList>
    </citation>
    <scope>IDENTIFICATION</scope>
</reference>
<feature type="domain" description="Rhodanese" evidence="8">
    <location>
        <begin position="18"/>
        <end position="77"/>
    </location>
</feature>
<dbReference type="PANTHER" id="PTHR10159:SF519">
    <property type="entry name" value="DUAL SPECIFICITY PROTEIN PHOSPHATASE MPK3"/>
    <property type="match status" value="1"/>
</dbReference>
<evidence type="ECO:0000313" key="10">
    <source>
        <dbReference type="Proteomes" id="UP000015102"/>
    </source>
</evidence>
<dbReference type="GO" id="GO:0043409">
    <property type="term" value="P:negative regulation of MAPK cascade"/>
    <property type="evidence" value="ECO:0007669"/>
    <property type="project" value="TreeGrafter"/>
</dbReference>
<feature type="domain" description="Tyrosine specific protein phosphatases" evidence="7">
    <location>
        <begin position="286"/>
        <end position="346"/>
    </location>
</feature>
<evidence type="ECO:0000256" key="4">
    <source>
        <dbReference type="ARBA" id="ARBA00022912"/>
    </source>
</evidence>
<dbReference type="FunFam" id="3.40.250.10:FF:000054">
    <property type="entry name" value="Dual specificity phosphatase 9"/>
    <property type="match status" value="1"/>
</dbReference>
<evidence type="ECO:0000256" key="3">
    <source>
        <dbReference type="ARBA" id="ARBA00022801"/>
    </source>
</evidence>
<evidence type="ECO:0000259" key="7">
    <source>
        <dbReference type="PROSITE" id="PS50056"/>
    </source>
</evidence>
<evidence type="ECO:0000259" key="8">
    <source>
        <dbReference type="PROSITE" id="PS50206"/>
    </source>
</evidence>
<keyword evidence="10" id="KW-1185">Reference proteome</keyword>
<evidence type="ECO:0000259" key="6">
    <source>
        <dbReference type="PROSITE" id="PS50054"/>
    </source>
</evidence>
<dbReference type="AlphaFoldDB" id="T1GQ64"/>
<accession>T1GQ64</accession>
<protein>
    <recommendedName>
        <fullName evidence="2">protein-tyrosine-phosphatase</fullName>
        <ecNumber evidence="2">3.1.3.48</ecNumber>
    </recommendedName>
</protein>
<dbReference type="PROSITE" id="PS50056">
    <property type="entry name" value="TYR_PHOSPHATASE_2"/>
    <property type="match status" value="1"/>
</dbReference>
<dbReference type="HOGENOM" id="CLU_027074_0_0_1"/>
<name>T1GQ64_MEGSC</name>
<feature type="compositionally biased region" description="Low complexity" evidence="5">
    <location>
        <begin position="173"/>
        <end position="191"/>
    </location>
</feature>
<dbReference type="Gene3D" id="3.40.250.10">
    <property type="entry name" value="Rhodanese-like domain"/>
    <property type="match status" value="1"/>
</dbReference>
<feature type="region of interest" description="Disordered" evidence="5">
    <location>
        <begin position="173"/>
        <end position="202"/>
    </location>
</feature>
<dbReference type="GO" id="GO:0008330">
    <property type="term" value="F:protein tyrosine/threonine phosphatase activity"/>
    <property type="evidence" value="ECO:0007669"/>
    <property type="project" value="TreeGrafter"/>
</dbReference>
<sequence length="431" mass="49167">MNVNYVGSDWLQTKLCSGENEFIIVDCRNSFDYDLKHIKNAINFSIPSIMLRRLQMGKIDLLSTIRTTELRSKIEKNLENGSFVLYNDNKYNNISSTSCTERKNELTILNVLQRRLLHQDCSVFCLQEGFSNFCEKYPEWCEENVSETSKKSISSLSTNQPEQLMGLSSLRISSPNSDSACSSSAESSESELNAQHTPYHHPRLTEDPIEIIAGLYLGNASHSRDENALRKFKIKYILNVTPDLPNLFEDVGDMHYLKIPIIDHFSQNLAEYFPQLLNLLKWLSFENINKLLNLKNEARNNGSAVLVHCLAGVSRSVTVTLAYLMQTKSLTLNEAFTLVRSRKPDVSPNFDFMQQLNSFEQEIKFQIENGFKTQQPSSDQHKDDLQKHEHEYVNVKNSLLDRIGANSVKKGVSPDSGIEFDRWASSDISDK</sequence>
<dbReference type="InterPro" id="IPR000340">
    <property type="entry name" value="Dual-sp_phosphatase_cat-dom"/>
</dbReference>
<dbReference type="InterPro" id="IPR001763">
    <property type="entry name" value="Rhodanese-like_dom"/>
</dbReference>
<proteinExistence type="inferred from homology"/>
<dbReference type="SMART" id="SM00450">
    <property type="entry name" value="RHOD"/>
    <property type="match status" value="1"/>
</dbReference>
<comment type="similarity">
    <text evidence="1">Belongs to the protein-tyrosine phosphatase family. Non-receptor class dual specificity subfamily.</text>
</comment>
<dbReference type="InterPro" id="IPR029021">
    <property type="entry name" value="Prot-tyrosine_phosphatase-like"/>
</dbReference>